<dbReference type="AlphaFoldDB" id="A0A2G1W5K4"/>
<dbReference type="EMBL" id="NIZW01000011">
    <property type="protein sequence ID" value="PHQ34323.1"/>
    <property type="molecule type" value="Genomic_DNA"/>
</dbReference>
<reference evidence="2 3" key="1">
    <citation type="submission" date="2017-06" db="EMBL/GenBank/DDBJ databases">
        <title>Description of Rhodopirellula bahusiensis sp. nov.</title>
        <authorList>
            <person name="Kizina J."/>
            <person name="Harder J."/>
        </authorList>
    </citation>
    <scope>NUCLEOTIDE SEQUENCE [LARGE SCALE GENOMIC DNA]</scope>
    <source>
        <strain evidence="2 3">SWK21</strain>
    </source>
</reference>
<gene>
    <name evidence="2" type="ORF">CEE69_14970</name>
</gene>
<evidence type="ECO:0000256" key="1">
    <source>
        <dbReference type="SAM" id="MobiDB-lite"/>
    </source>
</evidence>
<name>A0A2G1W5K4_9BACT</name>
<feature type="region of interest" description="Disordered" evidence="1">
    <location>
        <begin position="279"/>
        <end position="298"/>
    </location>
</feature>
<keyword evidence="3" id="KW-1185">Reference proteome</keyword>
<dbReference type="Proteomes" id="UP000225740">
    <property type="component" value="Unassembled WGS sequence"/>
</dbReference>
<proteinExistence type="predicted"/>
<comment type="caution">
    <text evidence="2">The sequence shown here is derived from an EMBL/GenBank/DDBJ whole genome shotgun (WGS) entry which is preliminary data.</text>
</comment>
<evidence type="ECO:0000313" key="2">
    <source>
        <dbReference type="EMBL" id="PHQ34323.1"/>
    </source>
</evidence>
<accession>A0A2G1W5K4</accession>
<organism evidence="2 3">
    <name type="scientific">Rhodopirellula bahusiensis</name>
    <dbReference type="NCBI Taxonomy" id="2014065"/>
    <lineage>
        <taxon>Bacteria</taxon>
        <taxon>Pseudomonadati</taxon>
        <taxon>Planctomycetota</taxon>
        <taxon>Planctomycetia</taxon>
        <taxon>Pirellulales</taxon>
        <taxon>Pirellulaceae</taxon>
        <taxon>Rhodopirellula</taxon>
    </lineage>
</organism>
<feature type="compositionally biased region" description="Basic and acidic residues" evidence="1">
    <location>
        <begin position="281"/>
        <end position="298"/>
    </location>
</feature>
<sequence length="353" mass="39862">MLSTPPATAHRKWKEKMSETIKSIENALAAHGAFATRIAVLIERLAICITQEPFTLSLRRDRAAICNEVRDTVRAFATTQGFSSRDSSPLVSWSSQATPQQHQLRPQLNSLIAQLGAEWKPMRLSNYDKSVLGSLQSDRQRVSRLLAVVEALHQYRVNVESTMTDDHEDSIKLRLMNERDQMVLCELTDIDSVLFAGIERTIKTQLDRIEVWIERMFGAASERSSENKTEFLTTSSSSNVLEIVNGDYLHPRWNGKVIPMINRCRATVLERLVDANGGPLSDEHLRNEAKPSDKKGELRGLFRTGGEPHEAWGTIIAQAQRPDGTAMKGHRRIPAKKILKTWPDRETDRASDR</sequence>
<evidence type="ECO:0000313" key="3">
    <source>
        <dbReference type="Proteomes" id="UP000225740"/>
    </source>
</evidence>
<protein>
    <submittedName>
        <fullName evidence="2">Uncharacterized protein</fullName>
    </submittedName>
</protein>